<evidence type="ECO:0000313" key="10">
    <source>
        <dbReference type="EMBL" id="MEF7612549.1"/>
    </source>
</evidence>
<keyword evidence="8 9" id="KW-0472">Membrane</keyword>
<dbReference type="Proteomes" id="UP001336250">
    <property type="component" value="Unassembled WGS sequence"/>
</dbReference>
<dbReference type="InterPro" id="IPR005495">
    <property type="entry name" value="LptG/LptF_permease"/>
</dbReference>
<feature type="transmembrane region" description="Helical" evidence="9">
    <location>
        <begin position="298"/>
        <end position="320"/>
    </location>
</feature>
<keyword evidence="4" id="KW-1003">Cell membrane</keyword>
<dbReference type="GO" id="GO:0043190">
    <property type="term" value="C:ATP-binding cassette (ABC) transporter complex"/>
    <property type="evidence" value="ECO:0007669"/>
    <property type="project" value="InterPro"/>
</dbReference>
<name>A0AAW9PZK8_9BURK</name>
<dbReference type="AlphaFoldDB" id="A0AAW9PZK8"/>
<evidence type="ECO:0000256" key="9">
    <source>
        <dbReference type="SAM" id="Phobius"/>
    </source>
</evidence>
<dbReference type="GO" id="GO:0055085">
    <property type="term" value="P:transmembrane transport"/>
    <property type="evidence" value="ECO:0007669"/>
    <property type="project" value="InterPro"/>
</dbReference>
<keyword evidence="11" id="KW-1185">Reference proteome</keyword>
<evidence type="ECO:0000256" key="1">
    <source>
        <dbReference type="ARBA" id="ARBA00004429"/>
    </source>
</evidence>
<sequence length="362" mass="40271">MLFDTTLRKELSRTFGATLVVILTIVLTIFLIRTIGQAAGGSIAPQDVVLLLGYTALGHLPTMLALSLFVAIVVTLGRIYRDSEMAIWNASGVSLSRFVRPVLRTCWPVLVVVGALVLVVWPWGNRNSTDLRDRYQQRSDLSRVTPGVFQASRDGSRVFFVEREDDASVNARNVFVLSNDGEQESVISARSGRLETLADGRWLVLESGQRNETDLLTGTRNLARFETYRVLADERSVQRAQEQPPRAIRTIDLLRQPSEKNQAELAWRFGLLFGAGNLLLLGIGLAATNPRRASNWNLLFALLGFVVYYNLINLSQAWIASGRMSLGGSLLLLHGSMFAIALGLLWWRDHGTTLRRHRRAAA</sequence>
<keyword evidence="5" id="KW-0997">Cell inner membrane</keyword>
<reference evidence="10 11" key="1">
    <citation type="submission" date="2024-02" db="EMBL/GenBank/DDBJ databases">
        <title>Genome sequence of Aquincola sp. MAHUQ-54.</title>
        <authorList>
            <person name="Huq M.A."/>
        </authorList>
    </citation>
    <scope>NUCLEOTIDE SEQUENCE [LARGE SCALE GENOMIC DNA]</scope>
    <source>
        <strain evidence="10 11">MAHUQ-54</strain>
    </source>
</reference>
<accession>A0AAW9PZK8</accession>
<evidence type="ECO:0000256" key="2">
    <source>
        <dbReference type="ARBA" id="ARBA00014213"/>
    </source>
</evidence>
<evidence type="ECO:0000256" key="6">
    <source>
        <dbReference type="ARBA" id="ARBA00022692"/>
    </source>
</evidence>
<keyword evidence="3" id="KW-0813">Transport</keyword>
<evidence type="ECO:0000256" key="5">
    <source>
        <dbReference type="ARBA" id="ARBA00022519"/>
    </source>
</evidence>
<comment type="subcellular location">
    <subcellularLocation>
        <location evidence="1">Cell inner membrane</location>
        <topology evidence="1">Multi-pass membrane protein</topology>
    </subcellularLocation>
</comment>
<organism evidence="10 11">
    <name type="scientific">Aquincola agrisoli</name>
    <dbReference type="NCBI Taxonomy" id="3119538"/>
    <lineage>
        <taxon>Bacteria</taxon>
        <taxon>Pseudomonadati</taxon>
        <taxon>Pseudomonadota</taxon>
        <taxon>Betaproteobacteria</taxon>
        <taxon>Burkholderiales</taxon>
        <taxon>Sphaerotilaceae</taxon>
        <taxon>Aquincola</taxon>
    </lineage>
</organism>
<evidence type="ECO:0000313" key="11">
    <source>
        <dbReference type="Proteomes" id="UP001336250"/>
    </source>
</evidence>
<evidence type="ECO:0000256" key="7">
    <source>
        <dbReference type="ARBA" id="ARBA00022989"/>
    </source>
</evidence>
<comment type="caution">
    <text evidence="10">The sequence shown here is derived from an EMBL/GenBank/DDBJ whole genome shotgun (WGS) entry which is preliminary data.</text>
</comment>
<feature type="transmembrane region" description="Helical" evidence="9">
    <location>
        <begin position="101"/>
        <end position="124"/>
    </location>
</feature>
<protein>
    <recommendedName>
        <fullName evidence="2">Lipopolysaccharide export system permease protein LptF</fullName>
    </recommendedName>
</protein>
<feature type="transmembrane region" description="Helical" evidence="9">
    <location>
        <begin position="265"/>
        <end position="286"/>
    </location>
</feature>
<gene>
    <name evidence="10" type="primary">lptF</name>
    <name evidence="10" type="ORF">V4F39_01420</name>
</gene>
<dbReference type="RefSeq" id="WP_332287445.1">
    <property type="nucleotide sequence ID" value="NZ_JAZIBG010000008.1"/>
</dbReference>
<dbReference type="InterPro" id="IPR030922">
    <property type="entry name" value="LptF"/>
</dbReference>
<proteinExistence type="predicted"/>
<dbReference type="GO" id="GO:0015920">
    <property type="term" value="P:lipopolysaccharide transport"/>
    <property type="evidence" value="ECO:0007669"/>
    <property type="project" value="TreeGrafter"/>
</dbReference>
<evidence type="ECO:0000256" key="3">
    <source>
        <dbReference type="ARBA" id="ARBA00022448"/>
    </source>
</evidence>
<dbReference type="EMBL" id="JAZIBG010000008">
    <property type="protein sequence ID" value="MEF7612549.1"/>
    <property type="molecule type" value="Genomic_DNA"/>
</dbReference>
<dbReference type="PANTHER" id="PTHR33529:SF7">
    <property type="entry name" value="LIPOPOLYSACCHARIDE EXPORT SYSTEM PERMEASE PROTEIN LPTF"/>
    <property type="match status" value="1"/>
</dbReference>
<keyword evidence="6 9" id="KW-0812">Transmembrane</keyword>
<keyword evidence="7 9" id="KW-1133">Transmembrane helix</keyword>
<dbReference type="PANTHER" id="PTHR33529">
    <property type="entry name" value="SLR0882 PROTEIN-RELATED"/>
    <property type="match status" value="1"/>
</dbReference>
<dbReference type="NCBIfam" id="TIGR04407">
    <property type="entry name" value="LptF_YjgP"/>
    <property type="match status" value="1"/>
</dbReference>
<feature type="transmembrane region" description="Helical" evidence="9">
    <location>
        <begin position="326"/>
        <end position="347"/>
    </location>
</feature>
<evidence type="ECO:0000256" key="4">
    <source>
        <dbReference type="ARBA" id="ARBA00022475"/>
    </source>
</evidence>
<feature type="transmembrane region" description="Helical" evidence="9">
    <location>
        <begin position="15"/>
        <end position="36"/>
    </location>
</feature>
<dbReference type="Pfam" id="PF03739">
    <property type="entry name" value="LptF_LptG"/>
    <property type="match status" value="1"/>
</dbReference>
<feature type="transmembrane region" description="Helical" evidence="9">
    <location>
        <begin position="56"/>
        <end position="80"/>
    </location>
</feature>
<evidence type="ECO:0000256" key="8">
    <source>
        <dbReference type="ARBA" id="ARBA00023136"/>
    </source>
</evidence>